<keyword evidence="3" id="KW-1185">Reference proteome</keyword>
<feature type="signal peptide" evidence="1">
    <location>
        <begin position="1"/>
        <end position="20"/>
    </location>
</feature>
<dbReference type="EMBL" id="QJJK01000014">
    <property type="protein sequence ID" value="PXW53178.1"/>
    <property type="molecule type" value="Genomic_DNA"/>
</dbReference>
<feature type="chain" id="PRO_5015919581" description="Beta-barrel assembly machine subunit BamE" evidence="1">
    <location>
        <begin position="21"/>
        <end position="126"/>
    </location>
</feature>
<dbReference type="Proteomes" id="UP000248021">
    <property type="component" value="Unassembled WGS sequence"/>
</dbReference>
<evidence type="ECO:0000256" key="1">
    <source>
        <dbReference type="SAM" id="SignalP"/>
    </source>
</evidence>
<dbReference type="OrthoDB" id="7596417at2"/>
<gene>
    <name evidence="2" type="ORF">C7450_11454</name>
</gene>
<organism evidence="2 3">
    <name type="scientific">Chelatococcus asaccharovorans</name>
    <dbReference type="NCBI Taxonomy" id="28210"/>
    <lineage>
        <taxon>Bacteria</taxon>
        <taxon>Pseudomonadati</taxon>
        <taxon>Pseudomonadota</taxon>
        <taxon>Alphaproteobacteria</taxon>
        <taxon>Hyphomicrobiales</taxon>
        <taxon>Chelatococcaceae</taxon>
        <taxon>Chelatococcus</taxon>
    </lineage>
</organism>
<name>A0A2V3TWG3_9HYPH</name>
<dbReference type="AlphaFoldDB" id="A0A2V3TWG3"/>
<accession>A0A2V3TWG3</accession>
<evidence type="ECO:0008006" key="4">
    <source>
        <dbReference type="Google" id="ProtNLM"/>
    </source>
</evidence>
<reference evidence="2 3" key="1">
    <citation type="submission" date="2018-05" db="EMBL/GenBank/DDBJ databases">
        <title>Genomic Encyclopedia of Type Strains, Phase IV (KMG-IV): sequencing the most valuable type-strain genomes for metagenomic binning, comparative biology and taxonomic classification.</title>
        <authorList>
            <person name="Goeker M."/>
        </authorList>
    </citation>
    <scope>NUCLEOTIDE SEQUENCE [LARGE SCALE GENOMIC DNA]</scope>
    <source>
        <strain evidence="2 3">DSM 6462</strain>
    </source>
</reference>
<sequence>MKKASIAVLTGIALMLGACVGAVQDKENMMTAAGFNVRLADTPDKIAALKKLPPHKFFAQSKNNQVVYFYADPTICRCLYYGNQQAYQTYRQMAFQQNLADQQQMTAEINQQTAFDFGPWGDPFWY</sequence>
<dbReference type="RefSeq" id="WP_110377705.1">
    <property type="nucleotide sequence ID" value="NZ_JAHBRY010000001.1"/>
</dbReference>
<evidence type="ECO:0000313" key="3">
    <source>
        <dbReference type="Proteomes" id="UP000248021"/>
    </source>
</evidence>
<keyword evidence="1" id="KW-0732">Signal</keyword>
<protein>
    <recommendedName>
        <fullName evidence="4">Beta-barrel assembly machine subunit BamE</fullName>
    </recommendedName>
</protein>
<dbReference type="PROSITE" id="PS51257">
    <property type="entry name" value="PROKAR_LIPOPROTEIN"/>
    <property type="match status" value="1"/>
</dbReference>
<evidence type="ECO:0000313" key="2">
    <source>
        <dbReference type="EMBL" id="PXW53178.1"/>
    </source>
</evidence>
<proteinExistence type="predicted"/>
<comment type="caution">
    <text evidence="2">The sequence shown here is derived from an EMBL/GenBank/DDBJ whole genome shotgun (WGS) entry which is preliminary data.</text>
</comment>